<evidence type="ECO:0000313" key="2">
    <source>
        <dbReference type="EMBL" id="VAX03008.1"/>
    </source>
</evidence>
<protein>
    <recommendedName>
        <fullName evidence="1">Thioredoxin domain-containing protein</fullName>
    </recommendedName>
</protein>
<dbReference type="AlphaFoldDB" id="A0A3B1AUP4"/>
<gene>
    <name evidence="2" type="ORF">MNBD_GAMMA20-624</name>
</gene>
<dbReference type="InterPro" id="IPR036249">
    <property type="entry name" value="Thioredoxin-like_sf"/>
</dbReference>
<dbReference type="Pfam" id="PF00085">
    <property type="entry name" value="Thioredoxin"/>
    <property type="match status" value="1"/>
</dbReference>
<dbReference type="SUPFAM" id="SSF52833">
    <property type="entry name" value="Thioredoxin-like"/>
    <property type="match status" value="1"/>
</dbReference>
<proteinExistence type="predicted"/>
<organism evidence="2">
    <name type="scientific">hydrothermal vent metagenome</name>
    <dbReference type="NCBI Taxonomy" id="652676"/>
    <lineage>
        <taxon>unclassified sequences</taxon>
        <taxon>metagenomes</taxon>
        <taxon>ecological metagenomes</taxon>
    </lineage>
</organism>
<reference evidence="2" key="1">
    <citation type="submission" date="2018-06" db="EMBL/GenBank/DDBJ databases">
        <authorList>
            <person name="Zhirakovskaya E."/>
        </authorList>
    </citation>
    <scope>NUCLEOTIDE SEQUENCE</scope>
</reference>
<dbReference type="Gene3D" id="3.40.30.10">
    <property type="entry name" value="Glutaredoxin"/>
    <property type="match status" value="1"/>
</dbReference>
<feature type="domain" description="Thioredoxin" evidence="1">
    <location>
        <begin position="53"/>
        <end position="125"/>
    </location>
</feature>
<sequence length="134" mass="14525">MNPDQKSIGAIILLLLVAVSALKLWPDSTQSPHAGIKPPKGPAIILIRGDNSPSCKIIHGLVEQAAERYSNRIEVIQTDWSPDNPLIKHYQIRFLPAVVFIGSDGKEVGRIIGESKAVQDQLAQALSQADALLE</sequence>
<evidence type="ECO:0000259" key="1">
    <source>
        <dbReference type="Pfam" id="PF00085"/>
    </source>
</evidence>
<dbReference type="InterPro" id="IPR013766">
    <property type="entry name" value="Thioredoxin_domain"/>
</dbReference>
<accession>A0A3B1AUP4</accession>
<dbReference type="EMBL" id="UOFU01000306">
    <property type="protein sequence ID" value="VAX03008.1"/>
    <property type="molecule type" value="Genomic_DNA"/>
</dbReference>
<dbReference type="CDD" id="cd02947">
    <property type="entry name" value="TRX_family"/>
    <property type="match status" value="1"/>
</dbReference>
<name>A0A3B1AUP4_9ZZZZ</name>